<dbReference type="EMBL" id="FQUZ01000010">
    <property type="protein sequence ID" value="SHE96428.1"/>
    <property type="molecule type" value="Genomic_DNA"/>
</dbReference>
<feature type="compositionally biased region" description="Low complexity" evidence="1">
    <location>
        <begin position="55"/>
        <end position="65"/>
    </location>
</feature>
<evidence type="ECO:0008006" key="5">
    <source>
        <dbReference type="Google" id="ProtNLM"/>
    </source>
</evidence>
<feature type="chain" id="PRO_5013200277" description="DUF4124 domain-containing protein" evidence="2">
    <location>
        <begin position="20"/>
        <end position="139"/>
    </location>
</feature>
<evidence type="ECO:0000313" key="4">
    <source>
        <dbReference type="Proteomes" id="UP000184327"/>
    </source>
</evidence>
<dbReference type="Proteomes" id="UP000184327">
    <property type="component" value="Unassembled WGS sequence"/>
</dbReference>
<gene>
    <name evidence="3" type="ORF">SAMN02745117_01107</name>
</gene>
<accession>A0A1M4XSK5</accession>
<dbReference type="AlphaFoldDB" id="A0A1M4XSK5"/>
<proteinExistence type="predicted"/>
<evidence type="ECO:0000256" key="2">
    <source>
        <dbReference type="SAM" id="SignalP"/>
    </source>
</evidence>
<reference evidence="3 4" key="1">
    <citation type="submission" date="2016-11" db="EMBL/GenBank/DDBJ databases">
        <authorList>
            <person name="Jaros S."/>
            <person name="Januszkiewicz K."/>
            <person name="Wedrychowicz H."/>
        </authorList>
    </citation>
    <scope>NUCLEOTIDE SEQUENCE [LARGE SCALE GENOMIC DNA]</scope>
    <source>
        <strain evidence="3 4">DSM 16112</strain>
    </source>
</reference>
<name>A0A1M4XSK5_9BURK</name>
<feature type="region of interest" description="Disordered" evidence="1">
    <location>
        <begin position="55"/>
        <end position="102"/>
    </location>
</feature>
<dbReference type="RefSeq" id="WP_143164433.1">
    <property type="nucleotide sequence ID" value="NZ_FQUZ01000010.1"/>
</dbReference>
<keyword evidence="2" id="KW-0732">Signal</keyword>
<keyword evidence="4" id="KW-1185">Reference proteome</keyword>
<protein>
    <recommendedName>
        <fullName evidence="5">DUF4124 domain-containing protein</fullName>
    </recommendedName>
</protein>
<evidence type="ECO:0000256" key="1">
    <source>
        <dbReference type="SAM" id="MobiDB-lite"/>
    </source>
</evidence>
<feature type="compositionally biased region" description="Polar residues" evidence="1">
    <location>
        <begin position="84"/>
        <end position="99"/>
    </location>
</feature>
<organism evidence="3 4">
    <name type="scientific">Lampropedia hyalina DSM 16112</name>
    <dbReference type="NCBI Taxonomy" id="1122156"/>
    <lineage>
        <taxon>Bacteria</taxon>
        <taxon>Pseudomonadati</taxon>
        <taxon>Pseudomonadota</taxon>
        <taxon>Betaproteobacteria</taxon>
        <taxon>Burkholderiales</taxon>
        <taxon>Comamonadaceae</taxon>
        <taxon>Lampropedia</taxon>
    </lineage>
</organism>
<sequence length="139" mass="15991">MKHRMVAIILACTSLGAVAQVHKCINAQGKITYSNQDCPASTKEIVQVQQAQAQTNAQRRQTEQANVRRQQQQIAENQRKTAERSQMAQQATRRTSYGHSTKDINQCEKWQREEKIVRNLVKPEPGRLQRAIQMVDRYC</sequence>
<evidence type="ECO:0000313" key="3">
    <source>
        <dbReference type="EMBL" id="SHE96428.1"/>
    </source>
</evidence>
<feature type="signal peptide" evidence="2">
    <location>
        <begin position="1"/>
        <end position="19"/>
    </location>
</feature>
<feature type="compositionally biased region" description="Polar residues" evidence="1">
    <location>
        <begin position="67"/>
        <end position="76"/>
    </location>
</feature>
<dbReference type="STRING" id="1122156.SAMN02745117_01107"/>